<evidence type="ECO:0000313" key="6">
    <source>
        <dbReference type="Proteomes" id="UP000708298"/>
    </source>
</evidence>
<keyword evidence="3" id="KW-0732">Signal</keyword>
<reference evidence="5" key="2">
    <citation type="submission" date="2021-01" db="EMBL/GenBank/DDBJ databases">
        <authorList>
            <person name="Mieszkin S."/>
            <person name="Pouder E."/>
            <person name="Alain K."/>
        </authorList>
    </citation>
    <scope>NUCLEOTIDE SEQUENCE</scope>
    <source>
        <strain evidence="5">HW T2.11</strain>
    </source>
</reference>
<evidence type="ECO:0000256" key="1">
    <source>
        <dbReference type="ARBA" id="ARBA00004196"/>
    </source>
</evidence>
<dbReference type="GO" id="GO:0030313">
    <property type="term" value="C:cell envelope"/>
    <property type="evidence" value="ECO:0007669"/>
    <property type="project" value="UniProtKB-SubCell"/>
</dbReference>
<proteinExistence type="inferred from homology"/>
<dbReference type="RefSeq" id="WP_227322747.1">
    <property type="nucleotide sequence ID" value="NZ_JAESVB010000010.1"/>
</dbReference>
<dbReference type="PANTHER" id="PTHR46847">
    <property type="entry name" value="D-ALLOSE-BINDING PERIPLASMIC PROTEIN-RELATED"/>
    <property type="match status" value="1"/>
</dbReference>
<dbReference type="InterPro" id="IPR028082">
    <property type="entry name" value="Peripla_BP_I"/>
</dbReference>
<evidence type="ECO:0000256" key="2">
    <source>
        <dbReference type="ARBA" id="ARBA00007639"/>
    </source>
</evidence>
<dbReference type="PANTHER" id="PTHR46847:SF1">
    <property type="entry name" value="D-ALLOSE-BINDING PERIPLASMIC PROTEIN-RELATED"/>
    <property type="match status" value="1"/>
</dbReference>
<organism evidence="5 6">
    <name type="scientific">Acidisoma silvae</name>
    <dbReference type="NCBI Taxonomy" id="2802396"/>
    <lineage>
        <taxon>Bacteria</taxon>
        <taxon>Pseudomonadati</taxon>
        <taxon>Pseudomonadota</taxon>
        <taxon>Alphaproteobacteria</taxon>
        <taxon>Acetobacterales</taxon>
        <taxon>Acidocellaceae</taxon>
        <taxon>Acidisoma</taxon>
    </lineage>
</organism>
<reference evidence="5" key="1">
    <citation type="journal article" date="2021" name="Microorganisms">
        <title>Acidisoma silvae sp. nov. and Acidisomacellulosilytica sp. nov., Two Acidophilic Bacteria Isolated from Decaying Wood, Hydrolyzing Cellulose and Producing Poly-3-hydroxybutyrate.</title>
        <authorList>
            <person name="Mieszkin S."/>
            <person name="Pouder E."/>
            <person name="Uroz S."/>
            <person name="Simon-Colin C."/>
            <person name="Alain K."/>
        </authorList>
    </citation>
    <scope>NUCLEOTIDE SEQUENCE</scope>
    <source>
        <strain evidence="5">HW T2.11</strain>
    </source>
</reference>
<name>A0A963YU38_9PROT</name>
<dbReference type="InterPro" id="IPR006311">
    <property type="entry name" value="TAT_signal"/>
</dbReference>
<dbReference type="PROSITE" id="PS51318">
    <property type="entry name" value="TAT"/>
    <property type="match status" value="1"/>
</dbReference>
<evidence type="ECO:0000259" key="4">
    <source>
        <dbReference type="Pfam" id="PF13407"/>
    </source>
</evidence>
<dbReference type="SUPFAM" id="SSF53822">
    <property type="entry name" value="Periplasmic binding protein-like I"/>
    <property type="match status" value="1"/>
</dbReference>
<evidence type="ECO:0000313" key="5">
    <source>
        <dbReference type="EMBL" id="MCB8877090.1"/>
    </source>
</evidence>
<dbReference type="EMBL" id="JAESVB010000010">
    <property type="protein sequence ID" value="MCB8877090.1"/>
    <property type="molecule type" value="Genomic_DNA"/>
</dbReference>
<gene>
    <name evidence="5" type="ORF">ASILVAE211_17985</name>
</gene>
<comment type="similarity">
    <text evidence="2">Belongs to the bacterial solute-binding protein 2 family.</text>
</comment>
<dbReference type="Pfam" id="PF13407">
    <property type="entry name" value="Peripla_BP_4"/>
    <property type="match status" value="1"/>
</dbReference>
<comment type="subcellular location">
    <subcellularLocation>
        <location evidence="1">Cell envelope</location>
    </subcellularLocation>
</comment>
<dbReference type="Gene3D" id="3.40.50.2300">
    <property type="match status" value="2"/>
</dbReference>
<comment type="caution">
    <text evidence="5">The sequence shown here is derived from an EMBL/GenBank/DDBJ whole genome shotgun (WGS) entry which is preliminary data.</text>
</comment>
<accession>A0A963YU38</accession>
<protein>
    <submittedName>
        <fullName evidence="5">Substrate-binding domain-containing protein</fullName>
    </submittedName>
</protein>
<feature type="domain" description="Periplasmic binding protein" evidence="4">
    <location>
        <begin position="35"/>
        <end position="295"/>
    </location>
</feature>
<keyword evidence="6" id="KW-1185">Reference proteome</keyword>
<dbReference type="GO" id="GO:0030246">
    <property type="term" value="F:carbohydrate binding"/>
    <property type="evidence" value="ECO:0007669"/>
    <property type="project" value="UniProtKB-ARBA"/>
</dbReference>
<dbReference type="AlphaFoldDB" id="A0A963YU38"/>
<dbReference type="InterPro" id="IPR025997">
    <property type="entry name" value="SBP_2_dom"/>
</dbReference>
<evidence type="ECO:0000256" key="3">
    <source>
        <dbReference type="ARBA" id="ARBA00022729"/>
    </source>
</evidence>
<dbReference type="Proteomes" id="UP000708298">
    <property type="component" value="Unassembled WGS sequence"/>
</dbReference>
<sequence length="347" mass="37393">MAFTRRGFTSAGLGLASVAALGGIKPSQAAAPVTIGLSNGYFGTEWRDQMIDASKTQFAMYENQGLAHKLIVQQAGPDTAAQIQDVRNMIRSRVNVLMIDANSATALTGVIHEAKRAGIPVIAFDQAVTDPYAINVGIDEYDWGKHYAEWIVAQLKGQGRVAVMDGVPGHPAAVARRTAFMDVFAKNPGIKIVWSGYGMWDQAKAQAVMATVLAATPHIDAVCTEDGMGLGIMRAFQAAGRPVPIMTGEAQKSFLLAWKKERDAGHDVHLFARSNPPEIGRTAVGVAVRIAAGRKLKPLPDNTYHYPIKVEVTNDNLDQLLASVADKPDGYFLGEYLSESELDKLFV</sequence>